<sequence length="487" mass="53258">MEFEQLYPHSGWIEHDPYELVKSVNTCIEQATEDFLEQGYEVDDIKAIGITNQRETTVVWDTETGKPLYNAIVWPDTRTSKIVHELRKRDGSDKLRALCGLPLSTYPSGAKLLWLVRHVPAVQTALKAGRCSFGTVDSWLIYNLNGGVKNGIHVTDPTNASRTMFCNIKTLEYDDFLIDFFGVRGVNMPKIVPSSDPDAYGTLNDGILKGVKITGCLGDQSAALVGQCAFTPGMAKNTYGTGCFLLYNTGHEPVISKNGLLTTVAYAFKGQKPVYALEGSIAVAGSAVKFLRDNLGLIKHSGEIGELASKVKDSGGVVFVTAFSGLFAPYWVDDARGTIFGITQYTTKEHIARATIEATCFQTKAILHAMEKDSGTALHTLAVDGGMSNSDVCMQLQADIMGIDVDRPQMRETTALGAAIAAGFAVNLWKEFSELKNVNRDGRKTFTPTTTEDQRSKLFRLWEKAVEKAQGWVDNDALDAADDGDEY</sequence>
<reference evidence="13 14" key="1">
    <citation type="submission" date="2024-02" db="EMBL/GenBank/DDBJ databases">
        <title>Discinaceae phylogenomics.</title>
        <authorList>
            <person name="Dirks A.C."/>
            <person name="James T.Y."/>
        </authorList>
    </citation>
    <scope>NUCLEOTIDE SEQUENCE [LARGE SCALE GENOMIC DNA]</scope>
    <source>
        <strain evidence="13 14">ACD0624</strain>
    </source>
</reference>
<dbReference type="InterPro" id="IPR000577">
    <property type="entry name" value="Carb_kinase_FGGY"/>
</dbReference>
<dbReference type="InterPro" id="IPR018483">
    <property type="entry name" value="Carb_kinase_FGGY_CS"/>
</dbReference>
<dbReference type="InterPro" id="IPR018484">
    <property type="entry name" value="FGGY_N"/>
</dbReference>
<comment type="pathway">
    <text evidence="1">Polyol metabolism; glycerol degradation via glycerol kinase pathway; sn-glycerol 3-phosphate from glycerol: step 1/1.</text>
</comment>
<dbReference type="PANTHER" id="PTHR10196:SF69">
    <property type="entry name" value="GLYCEROL KINASE"/>
    <property type="match status" value="1"/>
</dbReference>
<evidence type="ECO:0000259" key="12">
    <source>
        <dbReference type="Pfam" id="PF02782"/>
    </source>
</evidence>
<dbReference type="PANTHER" id="PTHR10196">
    <property type="entry name" value="SUGAR KINASE"/>
    <property type="match status" value="1"/>
</dbReference>
<feature type="domain" description="Carbohydrate kinase FGGY N-terminal" evidence="11">
    <location>
        <begin position="2"/>
        <end position="226"/>
    </location>
</feature>
<dbReference type="EC" id="2.7.1.30" evidence="3"/>
<dbReference type="PROSITE" id="PS00933">
    <property type="entry name" value="FGGY_KINASES_1"/>
    <property type="match status" value="1"/>
</dbReference>
<keyword evidence="14" id="KW-1185">Reference proteome</keyword>
<gene>
    <name evidence="13" type="primary">GUT1</name>
    <name evidence="13" type="ORF">Q9L58_008287</name>
</gene>
<evidence type="ECO:0000256" key="10">
    <source>
        <dbReference type="RuleBase" id="RU003733"/>
    </source>
</evidence>
<evidence type="ECO:0000259" key="11">
    <source>
        <dbReference type="Pfam" id="PF00370"/>
    </source>
</evidence>
<evidence type="ECO:0000256" key="7">
    <source>
        <dbReference type="ARBA" id="ARBA00022798"/>
    </source>
</evidence>
<dbReference type="InterPro" id="IPR005999">
    <property type="entry name" value="Glycerol_kin"/>
</dbReference>
<dbReference type="EMBL" id="JBBBZM010000149">
    <property type="protein sequence ID" value="KAL0632808.1"/>
    <property type="molecule type" value="Genomic_DNA"/>
</dbReference>
<evidence type="ECO:0000256" key="4">
    <source>
        <dbReference type="ARBA" id="ARBA00022679"/>
    </source>
</evidence>
<comment type="caution">
    <text evidence="13">The sequence shown here is derived from an EMBL/GenBank/DDBJ whole genome shotgun (WGS) entry which is preliminary data.</text>
</comment>
<organism evidence="13 14">
    <name type="scientific">Discina gigas</name>
    <dbReference type="NCBI Taxonomy" id="1032678"/>
    <lineage>
        <taxon>Eukaryota</taxon>
        <taxon>Fungi</taxon>
        <taxon>Dikarya</taxon>
        <taxon>Ascomycota</taxon>
        <taxon>Pezizomycotina</taxon>
        <taxon>Pezizomycetes</taxon>
        <taxon>Pezizales</taxon>
        <taxon>Discinaceae</taxon>
        <taxon>Discina</taxon>
    </lineage>
</organism>
<dbReference type="PROSITE" id="PS00445">
    <property type="entry name" value="FGGY_KINASES_2"/>
    <property type="match status" value="1"/>
</dbReference>
<keyword evidence="8" id="KW-0067">ATP-binding</keyword>
<comment type="similarity">
    <text evidence="2 10">Belongs to the FGGY kinase family.</text>
</comment>
<dbReference type="GO" id="GO:0004370">
    <property type="term" value="F:glycerol kinase activity"/>
    <property type="evidence" value="ECO:0007669"/>
    <property type="project" value="UniProtKB-EC"/>
</dbReference>
<feature type="domain" description="Carbohydrate kinase FGGY C-terminal" evidence="12">
    <location>
        <begin position="236"/>
        <end position="425"/>
    </location>
</feature>
<evidence type="ECO:0000256" key="2">
    <source>
        <dbReference type="ARBA" id="ARBA00009156"/>
    </source>
</evidence>
<evidence type="ECO:0000256" key="9">
    <source>
        <dbReference type="ARBA" id="ARBA00043149"/>
    </source>
</evidence>
<dbReference type="InterPro" id="IPR043129">
    <property type="entry name" value="ATPase_NBD"/>
</dbReference>
<protein>
    <recommendedName>
        <fullName evidence="3">glycerol kinase</fullName>
        <ecNumber evidence="3">2.7.1.30</ecNumber>
    </recommendedName>
    <alternativeName>
        <fullName evidence="9">ATP:glycerol 3-phosphotransferase</fullName>
    </alternativeName>
</protein>
<evidence type="ECO:0000256" key="5">
    <source>
        <dbReference type="ARBA" id="ARBA00022741"/>
    </source>
</evidence>
<name>A0ABR3GAB3_9PEZI</name>
<keyword evidence="4 10" id="KW-0808">Transferase</keyword>
<keyword evidence="7" id="KW-0319">Glycerol metabolism</keyword>
<evidence type="ECO:0000256" key="8">
    <source>
        <dbReference type="ARBA" id="ARBA00022840"/>
    </source>
</evidence>
<evidence type="ECO:0000313" key="13">
    <source>
        <dbReference type="EMBL" id="KAL0632808.1"/>
    </source>
</evidence>
<evidence type="ECO:0000256" key="6">
    <source>
        <dbReference type="ARBA" id="ARBA00022777"/>
    </source>
</evidence>
<dbReference type="NCBIfam" id="NF000756">
    <property type="entry name" value="PRK00047.1"/>
    <property type="match status" value="1"/>
</dbReference>
<dbReference type="Proteomes" id="UP001447188">
    <property type="component" value="Unassembled WGS sequence"/>
</dbReference>
<accession>A0ABR3GAB3</accession>
<dbReference type="CDD" id="cd07792">
    <property type="entry name" value="ASKHA_NBD_FGGY_GK1-3-like"/>
    <property type="match status" value="1"/>
</dbReference>
<dbReference type="SUPFAM" id="SSF53067">
    <property type="entry name" value="Actin-like ATPase domain"/>
    <property type="match status" value="2"/>
</dbReference>
<dbReference type="NCBIfam" id="TIGR01311">
    <property type="entry name" value="glycerol_kin"/>
    <property type="match status" value="1"/>
</dbReference>
<keyword evidence="6 10" id="KW-0418">Kinase</keyword>
<dbReference type="InterPro" id="IPR018485">
    <property type="entry name" value="FGGY_C"/>
</dbReference>
<dbReference type="Pfam" id="PF00370">
    <property type="entry name" value="FGGY_N"/>
    <property type="match status" value="1"/>
</dbReference>
<evidence type="ECO:0000256" key="1">
    <source>
        <dbReference type="ARBA" id="ARBA00005190"/>
    </source>
</evidence>
<dbReference type="Gene3D" id="3.30.420.40">
    <property type="match status" value="2"/>
</dbReference>
<keyword evidence="5" id="KW-0547">Nucleotide-binding</keyword>
<dbReference type="InterPro" id="IPR042018">
    <property type="entry name" value="GK1-3_metazoan-type"/>
</dbReference>
<evidence type="ECO:0000313" key="14">
    <source>
        <dbReference type="Proteomes" id="UP001447188"/>
    </source>
</evidence>
<evidence type="ECO:0000256" key="3">
    <source>
        <dbReference type="ARBA" id="ARBA00012099"/>
    </source>
</evidence>
<dbReference type="PIRSF" id="PIRSF000538">
    <property type="entry name" value="GlpK"/>
    <property type="match status" value="1"/>
</dbReference>
<dbReference type="Pfam" id="PF02782">
    <property type="entry name" value="FGGY_C"/>
    <property type="match status" value="1"/>
</dbReference>
<proteinExistence type="inferred from homology"/>